<accession>A0A0F0CKR3</accession>
<dbReference type="EMBL" id="JYNY01000475">
    <property type="protein sequence ID" value="KJJ83822.1"/>
    <property type="molecule type" value="Genomic_DNA"/>
</dbReference>
<dbReference type="PANTHER" id="PTHR33295:SF18">
    <property type="entry name" value="AAA+ ATPASE DOMAIN-CONTAINING PROTEIN"/>
    <property type="match status" value="1"/>
</dbReference>
<reference evidence="1 2" key="1">
    <citation type="submission" date="2015-02" db="EMBL/GenBank/DDBJ databases">
        <title>Single-cell genomics of uncultivated deep-branching MTB reveals a conserved set of magnetosome genes.</title>
        <authorList>
            <person name="Kolinko S."/>
            <person name="Richter M."/>
            <person name="Glockner F.O."/>
            <person name="Brachmann A."/>
            <person name="Schuler D."/>
        </authorList>
    </citation>
    <scope>NUCLEOTIDE SEQUENCE [LARGE SCALE GENOMIC DNA]</scope>
    <source>
        <strain evidence="1">SKK-01</strain>
    </source>
</reference>
<sequence>MVYRYGIFLRLGYGIYFSLEVPISFREVVLLRAPELSTLCDTIKNTPLNTEITNYEKFHGRLTEYLQEYLLHGGYLPAISEYLIKKTISKAIFDIYIQWIIGDILKHNKNENYLYEIFKGINTTYGSQISWNNISKHLSIEHQSCPIKLFHQKTS</sequence>
<evidence type="ECO:0000313" key="1">
    <source>
        <dbReference type="EMBL" id="KJJ83822.1"/>
    </source>
</evidence>
<evidence type="ECO:0000313" key="2">
    <source>
        <dbReference type="Proteomes" id="UP000033428"/>
    </source>
</evidence>
<dbReference type="Proteomes" id="UP000033428">
    <property type="component" value="Unassembled WGS sequence"/>
</dbReference>
<organism evidence="1 2">
    <name type="scientific">Candidatus Omnitrophus magneticus</name>
    <dbReference type="NCBI Taxonomy" id="1609969"/>
    <lineage>
        <taxon>Bacteria</taxon>
        <taxon>Pseudomonadati</taxon>
        <taxon>Candidatus Omnitrophota</taxon>
        <taxon>Candidatus Omnitrophus</taxon>
    </lineage>
</organism>
<comment type="caution">
    <text evidence="1">The sequence shown here is derived from an EMBL/GenBank/DDBJ whole genome shotgun (WGS) entry which is preliminary data.</text>
</comment>
<keyword evidence="2" id="KW-1185">Reference proteome</keyword>
<dbReference type="AlphaFoldDB" id="A0A0F0CKR3"/>
<dbReference type="PANTHER" id="PTHR33295">
    <property type="entry name" value="ATPASE"/>
    <property type="match status" value="1"/>
</dbReference>
<gene>
    <name evidence="1" type="ORF">OMAG_002313</name>
</gene>
<protein>
    <submittedName>
        <fullName evidence="1">Putative ATPase</fullName>
    </submittedName>
</protein>
<proteinExistence type="predicted"/>
<name>A0A0F0CKR3_9BACT</name>